<evidence type="ECO:0000313" key="2">
    <source>
        <dbReference type="Proteomes" id="UP000722625"/>
    </source>
</evidence>
<dbReference type="RefSeq" id="WP_213299713.1">
    <property type="nucleotide sequence ID" value="NZ_JAGYVZ010000010.1"/>
</dbReference>
<sequence length="148" mass="17890">MNDKEKFLEVEYIDGEGRPVTLKMFDGTKISIGKNVQDFYFKLLELPVSHRCQILNLDINELQKFIKEHTKFYNEKLISEFNKVWLWTLTDDLCDFHDKEINNELFEVALNKKQIIGKLKRNTFDTFEVFKMLDFFKNHDEIKEHYLE</sequence>
<accession>A0ABS5PCW3</accession>
<gene>
    <name evidence="1" type="ORF">KHA90_11800</name>
</gene>
<proteinExistence type="predicted"/>
<dbReference type="Proteomes" id="UP000722625">
    <property type="component" value="Unassembled WGS sequence"/>
</dbReference>
<name>A0ABS5PCW3_9FLAO</name>
<protein>
    <submittedName>
        <fullName evidence="1">Uncharacterized protein</fullName>
    </submittedName>
</protein>
<dbReference type="EMBL" id="JAGYVZ010000010">
    <property type="protein sequence ID" value="MBS7231710.1"/>
    <property type="molecule type" value="Genomic_DNA"/>
</dbReference>
<evidence type="ECO:0000313" key="1">
    <source>
        <dbReference type="EMBL" id="MBS7231710.1"/>
    </source>
</evidence>
<reference evidence="1 2" key="1">
    <citation type="journal article" date="2018" name="Int. J. Syst. Evol. Microbiol.">
        <title>Flavobacterium chryseum sp. nov. and Flavobacterium psychroterrae sp. nov., novel environmental bacteria isolated from Antarctica.</title>
        <authorList>
            <person name="Kralova S."/>
            <person name="Svec P."/>
            <person name="Busse H.J."/>
            <person name="Stankova E."/>
            <person name="Vaczi P."/>
            <person name="Sedlacek I."/>
        </authorList>
    </citation>
    <scope>NUCLEOTIDE SEQUENCE [LARGE SCALE GENOMIC DNA]</scope>
    <source>
        <strain evidence="1 2">CCM 8827</strain>
    </source>
</reference>
<keyword evidence="2" id="KW-1185">Reference proteome</keyword>
<comment type="caution">
    <text evidence="1">The sequence shown here is derived from an EMBL/GenBank/DDBJ whole genome shotgun (WGS) entry which is preliminary data.</text>
</comment>
<organism evidence="1 2">
    <name type="scientific">Flavobacterium psychroterrae</name>
    <dbReference type="NCBI Taxonomy" id="2133767"/>
    <lineage>
        <taxon>Bacteria</taxon>
        <taxon>Pseudomonadati</taxon>
        <taxon>Bacteroidota</taxon>
        <taxon>Flavobacteriia</taxon>
        <taxon>Flavobacteriales</taxon>
        <taxon>Flavobacteriaceae</taxon>
        <taxon>Flavobacterium</taxon>
    </lineage>
</organism>